<reference evidence="1" key="1">
    <citation type="submission" date="2022-10" db="EMBL/GenBank/DDBJ databases">
        <title>Complete Genome of Trichothecium roseum strain YXFP-22015, a Plant Pathogen Isolated from Citrus.</title>
        <authorList>
            <person name="Wang Y."/>
            <person name="Zhu L."/>
        </authorList>
    </citation>
    <scope>NUCLEOTIDE SEQUENCE</scope>
    <source>
        <strain evidence="1">YXFP-22015</strain>
    </source>
</reference>
<organism evidence="1 2">
    <name type="scientific">Trichothecium roseum</name>
    <dbReference type="NCBI Taxonomy" id="47278"/>
    <lineage>
        <taxon>Eukaryota</taxon>
        <taxon>Fungi</taxon>
        <taxon>Dikarya</taxon>
        <taxon>Ascomycota</taxon>
        <taxon>Pezizomycotina</taxon>
        <taxon>Sordariomycetes</taxon>
        <taxon>Hypocreomycetidae</taxon>
        <taxon>Hypocreales</taxon>
        <taxon>Hypocreales incertae sedis</taxon>
        <taxon>Trichothecium</taxon>
    </lineage>
</organism>
<protein>
    <submittedName>
        <fullName evidence="1">Uncharacterized protein</fullName>
    </submittedName>
</protein>
<keyword evidence="2" id="KW-1185">Reference proteome</keyword>
<gene>
    <name evidence="1" type="ORF">N3K66_003274</name>
</gene>
<evidence type="ECO:0000313" key="1">
    <source>
        <dbReference type="EMBL" id="KAI9901457.1"/>
    </source>
</evidence>
<proteinExistence type="predicted"/>
<name>A0ACC0V6R4_9HYPO</name>
<dbReference type="Proteomes" id="UP001163324">
    <property type="component" value="Chromosome 3"/>
</dbReference>
<dbReference type="EMBL" id="CM047942">
    <property type="protein sequence ID" value="KAI9901457.1"/>
    <property type="molecule type" value="Genomic_DNA"/>
</dbReference>
<comment type="caution">
    <text evidence="1">The sequence shown here is derived from an EMBL/GenBank/DDBJ whole genome shotgun (WGS) entry which is preliminary data.</text>
</comment>
<sequence>MHQPQQQLFNPEQVSEQVKVLEALCFVALERSEIARSEIIEKENFRQQIENITRKVITDFEQEQAQRWDFPTLSIELKCFGSLASGFATKASDMDLGLFSPYSRPPPDSPESPIPRLVEKALLEAGFGARLLTRTRVPIIKLCESPPPKLLADLRVEREKWDAGLSNDGEAEDGIEDETQEHETISKDNDDDRQDDGQPVEESRAAGDFDVVVGEGDNQQRFHLRQGSNSSLQSYYNLARRVLRRAGGRDVRHVTPRDFTSQDWDILDRICEGFVHGLADKDLREHLQQYPSLSFKPAYSIQARHSLWTVYCQVEGEQILRSWNDWRLRYGDQREGPAHMEYTQQRWDFLMTNPANWGTNPTIIAKEINMLVEPLKKKPLVQLMLLEQSPNESAWEYAQRVKAIHGRAVKDSAMFQTPLSDIVRDQYLAGIRPEDIRLSVRSAAEASPPTLPNYGPFVLGLSDIIRRHTSYDLARGFEKALKRDVYTDSEKEDVQAYIDILRSPLRLTTNDGPGYKFVIPITTENEAVAMRARELERPQSLVPQQGRDAHRDRLEFPKENVGVQCDINFSAHLALQNTALLRCYSHSDPRVKPMVLFVKHWAKMRGINSGYRGTLSSYGYVLMVLHYLVNVAQPFVCPNLQQLAPPPPPHFSQAEAEESMYLMGYKVHFWRNEQEIMHLAAANQLNGNTNSIGHLLRGFFEYYAQSGPLSTGQGKGFDWGRDVLSLRTMGGLLSKQEKGWTGAKTVIHGAESTSPELQHAQTPVQGQEPPKTKPTNRNDSFKEIRLRYLCAIEDPFEVEHNVARTVTHNGIVSIRDEFRRAWRLIKAAGEGPNKHEDLLQDVNEVKGSPKAYTIEAEWHEMHGNHVFGINDEAILLPEA</sequence>
<evidence type="ECO:0000313" key="2">
    <source>
        <dbReference type="Proteomes" id="UP001163324"/>
    </source>
</evidence>
<accession>A0ACC0V6R4</accession>